<keyword evidence="6" id="KW-0812">Transmembrane</keyword>
<organism evidence="8 9">
    <name type="scientific">Solanum verrucosum</name>
    <dbReference type="NCBI Taxonomy" id="315347"/>
    <lineage>
        <taxon>Eukaryota</taxon>
        <taxon>Viridiplantae</taxon>
        <taxon>Streptophyta</taxon>
        <taxon>Embryophyta</taxon>
        <taxon>Tracheophyta</taxon>
        <taxon>Spermatophyta</taxon>
        <taxon>Magnoliopsida</taxon>
        <taxon>eudicotyledons</taxon>
        <taxon>Gunneridae</taxon>
        <taxon>Pentapetalae</taxon>
        <taxon>asterids</taxon>
        <taxon>lamiids</taxon>
        <taxon>Solanales</taxon>
        <taxon>Solanaceae</taxon>
        <taxon>Solanoideae</taxon>
        <taxon>Solaneae</taxon>
        <taxon>Solanum</taxon>
    </lineage>
</organism>
<keyword evidence="2" id="KW-0479">Metal-binding</keyword>
<evidence type="ECO:0000256" key="5">
    <source>
        <dbReference type="PROSITE-ProRule" id="PRU00449"/>
    </source>
</evidence>
<keyword evidence="6" id="KW-1133">Transmembrane helix</keyword>
<sequence>MTCKKKVKLIGFGYRCKGMFCSVYRYPEEHAYTFDFKSAGRVTLAKENPPCRCDKLETRIYDVVIIVSICFQILYFLSLYNQICICISQ</sequence>
<feature type="transmembrane region" description="Helical" evidence="6">
    <location>
        <begin position="60"/>
        <end position="80"/>
    </location>
</feature>
<dbReference type="GO" id="GO:0008270">
    <property type="term" value="F:zinc ion binding"/>
    <property type="evidence" value="ECO:0007669"/>
    <property type="project" value="UniProtKB-KW"/>
</dbReference>
<evidence type="ECO:0000256" key="3">
    <source>
        <dbReference type="ARBA" id="ARBA00022771"/>
    </source>
</evidence>
<evidence type="ECO:0000256" key="1">
    <source>
        <dbReference type="ARBA" id="ARBA00003732"/>
    </source>
</evidence>
<protein>
    <recommendedName>
        <fullName evidence="7">AN1-type domain-containing protein</fullName>
    </recommendedName>
</protein>
<keyword evidence="3 5" id="KW-0863">Zinc-finger</keyword>
<proteinExistence type="predicted"/>
<dbReference type="Gene3D" id="4.10.1110.10">
    <property type="entry name" value="AN1-like Zinc finger"/>
    <property type="match status" value="1"/>
</dbReference>
<evidence type="ECO:0000313" key="8">
    <source>
        <dbReference type="EMBL" id="WMV20137.1"/>
    </source>
</evidence>
<evidence type="ECO:0000259" key="7">
    <source>
        <dbReference type="PROSITE" id="PS51039"/>
    </source>
</evidence>
<comment type="function">
    <text evidence="1">May be involved in environmental stress response.</text>
</comment>
<reference evidence="8" key="1">
    <citation type="submission" date="2023-08" db="EMBL/GenBank/DDBJ databases">
        <title>A de novo genome assembly of Solanum verrucosum Schlechtendal, a Mexican diploid species geographically isolated from the other diploid A-genome species in potato relatives.</title>
        <authorList>
            <person name="Hosaka K."/>
        </authorList>
    </citation>
    <scope>NUCLEOTIDE SEQUENCE</scope>
    <source>
        <tissue evidence="8">Young leaves</tissue>
    </source>
</reference>
<evidence type="ECO:0000256" key="6">
    <source>
        <dbReference type="SAM" id="Phobius"/>
    </source>
</evidence>
<dbReference type="SUPFAM" id="SSF118310">
    <property type="entry name" value="AN1-like Zinc finger"/>
    <property type="match status" value="1"/>
</dbReference>
<dbReference type="InterPro" id="IPR050652">
    <property type="entry name" value="AN1_A20_ZnFinger"/>
</dbReference>
<accession>A0AAF0TGZ3</accession>
<feature type="domain" description="AN1-type" evidence="7">
    <location>
        <begin position="1"/>
        <end position="40"/>
    </location>
</feature>
<keyword evidence="4" id="KW-0862">Zinc</keyword>
<dbReference type="PANTHER" id="PTHR10634:SF128">
    <property type="entry name" value="ZINC FINGER A20 AND AN1 DOMAIN-CONTAINING STRESS-ASSOCIATED PROTEIN 8"/>
    <property type="match status" value="1"/>
</dbReference>
<name>A0AAF0TGZ3_SOLVR</name>
<dbReference type="InterPro" id="IPR000058">
    <property type="entry name" value="Znf_AN1"/>
</dbReference>
<keyword evidence="6" id="KW-0472">Membrane</keyword>
<evidence type="ECO:0000256" key="2">
    <source>
        <dbReference type="ARBA" id="ARBA00022723"/>
    </source>
</evidence>
<keyword evidence="9" id="KW-1185">Reference proteome</keyword>
<evidence type="ECO:0000256" key="4">
    <source>
        <dbReference type="ARBA" id="ARBA00022833"/>
    </source>
</evidence>
<evidence type="ECO:0000313" key="9">
    <source>
        <dbReference type="Proteomes" id="UP001234989"/>
    </source>
</evidence>
<dbReference type="PANTHER" id="PTHR10634">
    <property type="entry name" value="AN1-TYPE ZINC FINGER PROTEIN"/>
    <property type="match status" value="1"/>
</dbReference>
<dbReference type="Proteomes" id="UP001234989">
    <property type="component" value="Chromosome 3"/>
</dbReference>
<dbReference type="PROSITE" id="PS51039">
    <property type="entry name" value="ZF_AN1"/>
    <property type="match status" value="1"/>
</dbReference>
<dbReference type="EMBL" id="CP133614">
    <property type="protein sequence ID" value="WMV20137.1"/>
    <property type="molecule type" value="Genomic_DNA"/>
</dbReference>
<dbReference type="InterPro" id="IPR035896">
    <property type="entry name" value="AN1-like_Znf"/>
</dbReference>
<gene>
    <name evidence="8" type="ORF">MTR67_013522</name>
</gene>
<dbReference type="AlphaFoldDB" id="A0AAF0TGZ3"/>